<sequence>MRLEQGEVISIKSKLIYLLSIVLIFSMLPLNGGSSELVHAEGENQTKLNDGQLPHLLITEVIPDSTNVNSVDGYEFVEVYNNTDKEINFKDYNIHYRYPDGPDYDQIWGAIPEDVWINSGETMVFWVMNGGNSDQTVSDFNANYNTNLVENENIVKLDGNSISNSRKRSMVIATNTGHEIVLATYNDGVDDTQPDKGIFYKYPEDGSNVMIQTSAGTEPATPGALEANQVPETLISVGDDTISPTIDNLTGKTEVTPTENIEIIAGSQDDSLVKTFTLFYKNNNQSDFKSVNLAINREDSLYHHSINFLDVIGSEKIEYYFVASDGINETASDTYEIDIVEGSVDPRLNISDGDLLTGETIIKGNINGVDPDDIVLSIDGEEITETYGSLEQEAYFVFEGEGLNNGAQNAVTIEGEILQIVEGITGYSSVIVPVDPEKFQLGSNNMAIRAGDTEGPFFEDTFPIDRYVDDFDVRNVRLILADGTAIRDSVYSDPTEEIHIGDETYRAAYFDFDLPAEKLTSATYNLDTSTLSDGEHLITVSAPGHGEATASVLVDNNGPVIETTIEEGKQYKGEFTIDVTTETEGTEVESLDVTLDGTPIEIPYETSSVDLAAGDHVLQVTAIDKAGNKSEKAITFTIMEEMPNKPEVNTPEDGAIGVTANPELSVNVTDPTNDELDVTFYQGRKYNVENKENVAAFRNAVGTEPPQDKVPEGETALNEEEYTKLMSSDDDYIITDSTEKFPYLRFEVEVGEDLDDKDIVELIWEGKSLEGRKVTMYAWNYNEAEEGEWVAIDSSISETEEDFVLTANVSVEDFVRDNKVDVLIQDQIPPPENYDYTFAWMSDTQFYTEIWPDIYESQVNWIKDNQESLNIDYVFHTGDIVNEVNEMYQWDRADQFMGVLDSAAVPYGVLAGNHDVDLENDNDYTIYSQYFGANRFQDKSYYGESYKDNRGHYDLISSSGNDYIMVYMGWGIGDEDIAWINDVLAEHPNRKAILNFHTYLTPDGTRSAIGERLYQEIVIPNENVVMVLSGHLTDSELLTDEIDDDGDGTPDRNVYQMLSNYQGNPDGGAGYMKLMHFDTSSEKVYVNTYSPYLDDYNYYDPEEFPGKDEFTIDLNLEPEVKRVATDYFEVNVYTDDEIGTVENVSSGQNAEMEWNGLEENQTYYWYVTARDNFGGKSMSDIQRFTTGDVIPAPENLRVTGKMDTTVNLAWDAVIEGDKQISYDIYQNGEQIASTAHTAYEIVGLNPGTDYQFTVTAKDESGKKSEVSNQITVTTLMNLSEIQNLVNGYIDSDDLRGPLANQLLNKMKQAEKFFNKGSVEKATKHMQDFLKHLNNESMQRHISPDAKEVLNQEVNKLVESWLSK</sequence>
<dbReference type="CDD" id="cd00063">
    <property type="entry name" value="FN3"/>
    <property type="match status" value="1"/>
</dbReference>
<dbReference type="InterPro" id="IPR054470">
    <property type="entry name" value="FIMAH_dom"/>
</dbReference>
<dbReference type="InterPro" id="IPR003961">
    <property type="entry name" value="FN3_dom"/>
</dbReference>
<name>A0A265NAG8_9BACI</name>
<gene>
    <name evidence="3" type="ORF">CIL03_11620</name>
</gene>
<dbReference type="Pfam" id="PF00932">
    <property type="entry name" value="LTD"/>
    <property type="match status" value="1"/>
</dbReference>
<dbReference type="SUPFAM" id="SSF49265">
    <property type="entry name" value="Fibronectin type III"/>
    <property type="match status" value="1"/>
</dbReference>
<dbReference type="Gene3D" id="3.60.21.10">
    <property type="match status" value="1"/>
</dbReference>
<dbReference type="SMART" id="SM00060">
    <property type="entry name" value="FN3"/>
    <property type="match status" value="1"/>
</dbReference>
<dbReference type="PANTHER" id="PTHR43143:SF5">
    <property type="entry name" value="SECRETED PROTEIN"/>
    <property type="match status" value="1"/>
</dbReference>
<dbReference type="SUPFAM" id="SSF74853">
    <property type="entry name" value="Lamin A/C globular tail domain"/>
    <property type="match status" value="1"/>
</dbReference>
<protein>
    <recommendedName>
        <fullName evidence="5">Metallophosphoesterase</fullName>
    </recommendedName>
</protein>
<dbReference type="Proteomes" id="UP000216498">
    <property type="component" value="Unassembled WGS sequence"/>
</dbReference>
<dbReference type="InterPro" id="IPR036415">
    <property type="entry name" value="Lamin_tail_dom_sf"/>
</dbReference>
<dbReference type="GO" id="GO:0016787">
    <property type="term" value="F:hydrolase activity"/>
    <property type="evidence" value="ECO:0007669"/>
    <property type="project" value="InterPro"/>
</dbReference>
<dbReference type="InterPro" id="IPR036116">
    <property type="entry name" value="FN3_sf"/>
</dbReference>
<dbReference type="PANTHER" id="PTHR43143">
    <property type="entry name" value="METALLOPHOSPHOESTERASE, CALCINEURIN SUPERFAMILY"/>
    <property type="match status" value="1"/>
</dbReference>
<dbReference type="PROSITE" id="PS50853">
    <property type="entry name" value="FN3"/>
    <property type="match status" value="1"/>
</dbReference>
<dbReference type="EMBL" id="NPMS01000005">
    <property type="protein sequence ID" value="OZU88296.1"/>
    <property type="molecule type" value="Genomic_DNA"/>
</dbReference>
<organism evidence="3 4">
    <name type="scientific">Virgibacillus indicus</name>
    <dbReference type="NCBI Taxonomy" id="2024554"/>
    <lineage>
        <taxon>Bacteria</taxon>
        <taxon>Bacillati</taxon>
        <taxon>Bacillota</taxon>
        <taxon>Bacilli</taxon>
        <taxon>Bacillales</taxon>
        <taxon>Bacillaceae</taxon>
        <taxon>Virgibacillus</taxon>
    </lineage>
</organism>
<dbReference type="PROSITE" id="PS51841">
    <property type="entry name" value="LTD"/>
    <property type="match status" value="1"/>
</dbReference>
<dbReference type="Gene3D" id="2.60.40.10">
    <property type="entry name" value="Immunoglobulins"/>
    <property type="match status" value="3"/>
</dbReference>
<dbReference type="SUPFAM" id="SSF56300">
    <property type="entry name" value="Metallo-dependent phosphatases"/>
    <property type="match status" value="1"/>
</dbReference>
<dbReference type="Pfam" id="PF22888">
    <property type="entry name" value="FIMAH"/>
    <property type="match status" value="1"/>
</dbReference>
<dbReference type="OrthoDB" id="9772095at2"/>
<dbReference type="Pfam" id="PF00041">
    <property type="entry name" value="fn3"/>
    <property type="match status" value="1"/>
</dbReference>
<dbReference type="InterPro" id="IPR013783">
    <property type="entry name" value="Ig-like_fold"/>
</dbReference>
<accession>A0A265NAG8</accession>
<reference evidence="3 4" key="1">
    <citation type="submission" date="2017-08" db="EMBL/GenBank/DDBJ databases">
        <title>Virgibacillus indicus sp. nov. and Virgibacillus profoundi sp. nov, two moderately halophilic bacteria isolated from marine sediment by using the Microfluidic Streak Plate.</title>
        <authorList>
            <person name="Xu B."/>
            <person name="Hu B."/>
            <person name="Wang J."/>
            <person name="Zhu Y."/>
            <person name="Huang L."/>
            <person name="Du W."/>
            <person name="Huang Y."/>
        </authorList>
    </citation>
    <scope>NUCLEOTIDE SEQUENCE [LARGE SCALE GENOMIC DNA]</scope>
    <source>
        <strain evidence="3 4">IO3-P2-C2</strain>
    </source>
</reference>
<feature type="domain" description="LTD" evidence="2">
    <location>
        <begin position="44"/>
        <end position="190"/>
    </location>
</feature>
<evidence type="ECO:0008006" key="5">
    <source>
        <dbReference type="Google" id="ProtNLM"/>
    </source>
</evidence>
<proteinExistence type="predicted"/>
<dbReference type="InterPro" id="IPR051918">
    <property type="entry name" value="STPP_CPPED1"/>
</dbReference>
<evidence type="ECO:0000313" key="3">
    <source>
        <dbReference type="EMBL" id="OZU88296.1"/>
    </source>
</evidence>
<keyword evidence="4" id="KW-1185">Reference proteome</keyword>
<evidence type="ECO:0000259" key="1">
    <source>
        <dbReference type="PROSITE" id="PS50853"/>
    </source>
</evidence>
<dbReference type="InterPro" id="IPR001322">
    <property type="entry name" value="Lamin_tail_dom"/>
</dbReference>
<evidence type="ECO:0000259" key="2">
    <source>
        <dbReference type="PROSITE" id="PS51841"/>
    </source>
</evidence>
<dbReference type="InterPro" id="IPR029052">
    <property type="entry name" value="Metallo-depent_PP-like"/>
</dbReference>
<feature type="domain" description="Fibronectin type-III" evidence="1">
    <location>
        <begin position="1192"/>
        <end position="1277"/>
    </location>
</feature>
<dbReference type="InterPro" id="IPR004843">
    <property type="entry name" value="Calcineurin-like_PHP"/>
</dbReference>
<comment type="caution">
    <text evidence="3">The sequence shown here is derived from an EMBL/GenBank/DDBJ whole genome shotgun (WGS) entry which is preliminary data.</text>
</comment>
<evidence type="ECO:0000313" key="4">
    <source>
        <dbReference type="Proteomes" id="UP000216498"/>
    </source>
</evidence>
<dbReference type="Pfam" id="PF00149">
    <property type="entry name" value="Metallophos"/>
    <property type="match status" value="1"/>
</dbReference>